<proteinExistence type="predicted"/>
<dbReference type="EMBL" id="MU853794">
    <property type="protein sequence ID" value="KAK3940567.1"/>
    <property type="molecule type" value="Genomic_DNA"/>
</dbReference>
<organism evidence="2 3">
    <name type="scientific">Diplogelasinospora grovesii</name>
    <dbReference type="NCBI Taxonomy" id="303347"/>
    <lineage>
        <taxon>Eukaryota</taxon>
        <taxon>Fungi</taxon>
        <taxon>Dikarya</taxon>
        <taxon>Ascomycota</taxon>
        <taxon>Pezizomycotina</taxon>
        <taxon>Sordariomycetes</taxon>
        <taxon>Sordariomycetidae</taxon>
        <taxon>Sordariales</taxon>
        <taxon>Diplogelasinosporaceae</taxon>
        <taxon>Diplogelasinospora</taxon>
    </lineage>
</organism>
<feature type="region of interest" description="Disordered" evidence="1">
    <location>
        <begin position="539"/>
        <end position="560"/>
    </location>
</feature>
<evidence type="ECO:0000313" key="2">
    <source>
        <dbReference type="EMBL" id="KAK3940567.1"/>
    </source>
</evidence>
<evidence type="ECO:0000313" key="3">
    <source>
        <dbReference type="Proteomes" id="UP001303473"/>
    </source>
</evidence>
<feature type="compositionally biased region" description="Low complexity" evidence="1">
    <location>
        <begin position="299"/>
        <end position="308"/>
    </location>
</feature>
<name>A0AAN6N7D3_9PEZI</name>
<keyword evidence="3" id="KW-1185">Reference proteome</keyword>
<evidence type="ECO:0000256" key="1">
    <source>
        <dbReference type="SAM" id="MobiDB-lite"/>
    </source>
</evidence>
<protein>
    <submittedName>
        <fullName evidence="2">Uncharacterized protein</fullName>
    </submittedName>
</protein>
<feature type="region of interest" description="Disordered" evidence="1">
    <location>
        <begin position="262"/>
        <end position="308"/>
    </location>
</feature>
<sequence length="683" mass="72642">MASSMPGFCERSNDGVAIERAMTDFNFPEMLARDLEASEAVFASKSMTAGPPSPALAMPGHSISRCRSLTARVGPNSLVVIHERASPGQSKGGTEQDLCVPRGGFSDSASDSSSAFAPSIRVRKQSVATAVTSIADRCTSPFYHISLSASSISSQSSSCPSPDGTWFDAKSDPLGDFPPDPESCVNSDKDLLPPRPHSSLGLPRLATTDLSFEFASNPGTRPATATAHRDPSPRNTMQRDQGPLRLPVYGRGRVVDVPRRYSSLSAHRHTAPLDTPHALPEEEEERPSDHCEGHDPDGSTLMTSPTSSLPVLTISCGRTIVDASRPSSMTAPQTGSITGDLIPELDDFNLVGIYPGRPVTPRRRSTLNVKEWLEANEHAAASPGASQPGTRSMAAASIPLPADVLDTLRVSVACFPDTMLLSSSLTIETIRTYSKKIRHEVVIEDNQSSFSFESPGKANKRWSLAGFMHPLRAKHQAANTRANAKAPDSVTVGKSAVTPHWRTVRNIFPSGSDKLCDALYAHIVAYNYLDTILPSAPARATPPRTSYGPSAGTQDSPGKIPKKAASILGLVDEGSAENKNSITNAGSLSLGRAVSRARSTRINNRTSIAAGADDGTAILRNLHSGLARIIGMLIQTLKSTNTSGESSTRARGTALLRAAETDIDPVLMRALCEAVRCSEELHL</sequence>
<feature type="region of interest" description="Disordered" evidence="1">
    <location>
        <begin position="152"/>
        <end position="203"/>
    </location>
</feature>
<reference evidence="3" key="1">
    <citation type="journal article" date="2023" name="Mol. Phylogenet. Evol.">
        <title>Genome-scale phylogeny and comparative genomics of the fungal order Sordariales.</title>
        <authorList>
            <person name="Hensen N."/>
            <person name="Bonometti L."/>
            <person name="Westerberg I."/>
            <person name="Brannstrom I.O."/>
            <person name="Guillou S."/>
            <person name="Cros-Aarteil S."/>
            <person name="Calhoun S."/>
            <person name="Haridas S."/>
            <person name="Kuo A."/>
            <person name="Mondo S."/>
            <person name="Pangilinan J."/>
            <person name="Riley R."/>
            <person name="LaButti K."/>
            <person name="Andreopoulos B."/>
            <person name="Lipzen A."/>
            <person name="Chen C."/>
            <person name="Yan M."/>
            <person name="Daum C."/>
            <person name="Ng V."/>
            <person name="Clum A."/>
            <person name="Steindorff A."/>
            <person name="Ohm R.A."/>
            <person name="Martin F."/>
            <person name="Silar P."/>
            <person name="Natvig D.O."/>
            <person name="Lalanne C."/>
            <person name="Gautier V."/>
            <person name="Ament-Velasquez S.L."/>
            <person name="Kruys A."/>
            <person name="Hutchinson M.I."/>
            <person name="Powell A.J."/>
            <person name="Barry K."/>
            <person name="Miller A.N."/>
            <person name="Grigoriev I.V."/>
            <person name="Debuchy R."/>
            <person name="Gladieux P."/>
            <person name="Hiltunen Thoren M."/>
            <person name="Johannesson H."/>
        </authorList>
    </citation>
    <scope>NUCLEOTIDE SEQUENCE [LARGE SCALE GENOMIC DNA]</scope>
    <source>
        <strain evidence="3">CBS 340.73</strain>
    </source>
</reference>
<comment type="caution">
    <text evidence="2">The sequence shown here is derived from an EMBL/GenBank/DDBJ whole genome shotgun (WGS) entry which is preliminary data.</text>
</comment>
<gene>
    <name evidence="2" type="ORF">QBC46DRAFT_434392</name>
</gene>
<feature type="compositionally biased region" description="Low complexity" evidence="1">
    <location>
        <begin position="152"/>
        <end position="161"/>
    </location>
</feature>
<accession>A0AAN6N7D3</accession>
<dbReference type="AlphaFoldDB" id="A0AAN6N7D3"/>
<feature type="compositionally biased region" description="Polar residues" evidence="1">
    <location>
        <begin position="547"/>
        <end position="556"/>
    </location>
</feature>
<feature type="region of interest" description="Disordered" evidence="1">
    <location>
        <begin position="215"/>
        <end position="244"/>
    </location>
</feature>
<dbReference type="Proteomes" id="UP001303473">
    <property type="component" value="Unassembled WGS sequence"/>
</dbReference>
<feature type="compositionally biased region" description="Basic and acidic residues" evidence="1">
    <location>
        <begin position="287"/>
        <end position="297"/>
    </location>
</feature>